<dbReference type="OrthoDB" id="3342934at2759"/>
<sequence length="162" mass="16362">MGPGTVLPMLLFACSAAAQTSTELHMIQFVNNCGFGTPLLKASTNNITISMGEAVTISGPLVDAVAFLQTGSCGDAGEGCTAVSITLRNPTSPGDGSSVVILEAPPYAFSVATGFGYFNGCDGAGQDCTFPGCPDPGCLPGHCPEPTDCEADNVNLAVTFCD</sequence>
<keyword evidence="3" id="KW-1185">Reference proteome</keyword>
<evidence type="ECO:0000313" key="2">
    <source>
        <dbReference type="EMBL" id="GJE97615.1"/>
    </source>
</evidence>
<protein>
    <submittedName>
        <fullName evidence="2">Glycopeptide</fullName>
    </submittedName>
</protein>
<reference evidence="2 3" key="1">
    <citation type="submission" date="2021-08" db="EMBL/GenBank/DDBJ databases">
        <title>Draft Genome Sequence of Phanerochaete sordida strain YK-624.</title>
        <authorList>
            <person name="Mori T."/>
            <person name="Dohra H."/>
            <person name="Suzuki T."/>
            <person name="Kawagishi H."/>
            <person name="Hirai H."/>
        </authorList>
    </citation>
    <scope>NUCLEOTIDE SEQUENCE [LARGE SCALE GENOMIC DNA]</scope>
    <source>
        <strain evidence="2 3">YK-624</strain>
    </source>
</reference>
<feature type="signal peptide" evidence="1">
    <location>
        <begin position="1"/>
        <end position="18"/>
    </location>
</feature>
<accession>A0A9P3LJQ7</accession>
<dbReference type="AlphaFoldDB" id="A0A9P3LJQ7"/>
<organism evidence="2 3">
    <name type="scientific">Phanerochaete sordida</name>
    <dbReference type="NCBI Taxonomy" id="48140"/>
    <lineage>
        <taxon>Eukaryota</taxon>
        <taxon>Fungi</taxon>
        <taxon>Dikarya</taxon>
        <taxon>Basidiomycota</taxon>
        <taxon>Agaricomycotina</taxon>
        <taxon>Agaricomycetes</taxon>
        <taxon>Polyporales</taxon>
        <taxon>Phanerochaetaceae</taxon>
        <taxon>Phanerochaete</taxon>
    </lineage>
</organism>
<evidence type="ECO:0000256" key="1">
    <source>
        <dbReference type="SAM" id="SignalP"/>
    </source>
</evidence>
<comment type="caution">
    <text evidence="2">The sequence shown here is derived from an EMBL/GenBank/DDBJ whole genome shotgun (WGS) entry which is preliminary data.</text>
</comment>
<gene>
    <name evidence="2" type="ORF">PsYK624_138360</name>
</gene>
<feature type="chain" id="PRO_5040290943" evidence="1">
    <location>
        <begin position="19"/>
        <end position="162"/>
    </location>
</feature>
<dbReference type="Proteomes" id="UP000703269">
    <property type="component" value="Unassembled WGS sequence"/>
</dbReference>
<proteinExistence type="predicted"/>
<name>A0A9P3LJQ7_9APHY</name>
<evidence type="ECO:0000313" key="3">
    <source>
        <dbReference type="Proteomes" id="UP000703269"/>
    </source>
</evidence>
<dbReference type="EMBL" id="BPQB01000074">
    <property type="protein sequence ID" value="GJE97615.1"/>
    <property type="molecule type" value="Genomic_DNA"/>
</dbReference>
<keyword evidence="1" id="KW-0732">Signal</keyword>